<dbReference type="AlphaFoldDB" id="A0A427N4N6"/>
<evidence type="ECO:0000256" key="2">
    <source>
        <dbReference type="ARBA" id="ARBA00022801"/>
    </source>
</evidence>
<evidence type="ECO:0000259" key="3">
    <source>
        <dbReference type="PROSITE" id="PS51462"/>
    </source>
</evidence>
<dbReference type="OrthoDB" id="9804442at2"/>
<dbReference type="PANTHER" id="PTHR43046:SF14">
    <property type="entry name" value="MUTT_NUDIX FAMILY PROTEIN"/>
    <property type="match status" value="1"/>
</dbReference>
<dbReference type="PROSITE" id="PS51462">
    <property type="entry name" value="NUDIX"/>
    <property type="match status" value="1"/>
</dbReference>
<evidence type="ECO:0000256" key="1">
    <source>
        <dbReference type="ARBA" id="ARBA00001946"/>
    </source>
</evidence>
<dbReference type="EMBL" id="RJJT01000004">
    <property type="protein sequence ID" value="RSB81808.1"/>
    <property type="molecule type" value="Genomic_DNA"/>
</dbReference>
<dbReference type="SUPFAM" id="SSF55811">
    <property type="entry name" value="Nudix"/>
    <property type="match status" value="1"/>
</dbReference>
<dbReference type="RefSeq" id="WP_125843992.1">
    <property type="nucleotide sequence ID" value="NZ_JACHXH010000004.1"/>
</dbReference>
<dbReference type="PANTHER" id="PTHR43046">
    <property type="entry name" value="GDP-MANNOSE MANNOSYL HYDROLASE"/>
    <property type="match status" value="1"/>
</dbReference>
<dbReference type="PROSITE" id="PS00893">
    <property type="entry name" value="NUDIX_BOX"/>
    <property type="match status" value="1"/>
</dbReference>
<reference evidence="5 6" key="1">
    <citation type="submission" date="2018-11" db="EMBL/GenBank/DDBJ databases">
        <authorList>
            <person name="Huo Y."/>
        </authorList>
    </citation>
    <scope>NUCLEOTIDE SEQUENCE [LARGE SCALE GENOMIC DNA]</scope>
    <source>
        <strain evidence="5 6">DSM 30132</strain>
    </source>
</reference>
<evidence type="ECO:0000313" key="5">
    <source>
        <dbReference type="EMBL" id="RSB81808.1"/>
    </source>
</evidence>
<keyword evidence="2" id="KW-0378">Hydrolase</keyword>
<dbReference type="GO" id="GO:0016787">
    <property type="term" value="F:hydrolase activity"/>
    <property type="evidence" value="ECO:0007669"/>
    <property type="project" value="UniProtKB-KW"/>
</dbReference>
<feature type="domain" description="Nudix hydrolase" evidence="3">
    <location>
        <begin position="16"/>
        <end position="155"/>
    </location>
</feature>
<comment type="caution">
    <text evidence="5">The sequence shown here is derived from an EMBL/GenBank/DDBJ whole genome shotgun (WGS) entry which is preliminary data.</text>
</comment>
<dbReference type="InterPro" id="IPR000086">
    <property type="entry name" value="NUDIX_hydrolase_dom"/>
</dbReference>
<evidence type="ECO:0000313" key="6">
    <source>
        <dbReference type="Proteomes" id="UP000277279"/>
    </source>
</evidence>
<sequence length="172" mass="19519">MDDAGRTMIVLDASDSRFQLRAGALIRSNGHILIHRALGDTFWVLPGGRVEFHEASAETLAREIEEEIGCQATIGPLRFIIENFFALADRRVHEVGFYYEAELSGALPFHETDIIHRVRDGTADLEFRWAFPSRSVLDRFDLQPMPLRDLIERMPDGVQHLVHRAPSSALRV</sequence>
<proteinExistence type="predicted"/>
<reference evidence="4 7" key="2">
    <citation type="submission" date="2020-08" db="EMBL/GenBank/DDBJ databases">
        <title>Genomic Encyclopedia of Type Strains, Phase III (KMG-III): the genomes of soil and plant-associated and newly described type strains.</title>
        <authorList>
            <person name="Whitman W."/>
        </authorList>
    </citation>
    <scope>NUCLEOTIDE SEQUENCE [LARGE SCALE GENOMIC DNA]</scope>
    <source>
        <strain evidence="4 7">CECT 4113</strain>
    </source>
</reference>
<evidence type="ECO:0000313" key="7">
    <source>
        <dbReference type="Proteomes" id="UP000518315"/>
    </source>
</evidence>
<dbReference type="CDD" id="cd04688">
    <property type="entry name" value="NUDIX_Hydrolase"/>
    <property type="match status" value="1"/>
</dbReference>
<gene>
    <name evidence="5" type="ORF">EFD55_07635</name>
    <name evidence="4" type="ORF">FHS26_001535</name>
</gene>
<dbReference type="Proteomes" id="UP000277279">
    <property type="component" value="Unassembled WGS sequence"/>
</dbReference>
<name>A0A427N4N6_9HYPH</name>
<dbReference type="InterPro" id="IPR020084">
    <property type="entry name" value="NUDIX_hydrolase_CS"/>
</dbReference>
<comment type="cofactor">
    <cofactor evidence="1">
        <name>Mg(2+)</name>
        <dbReference type="ChEBI" id="CHEBI:18420"/>
    </cofactor>
</comment>
<dbReference type="Gene3D" id="3.90.79.10">
    <property type="entry name" value="Nucleoside Triphosphate Pyrophosphohydrolase"/>
    <property type="match status" value="1"/>
</dbReference>
<dbReference type="InterPro" id="IPR015797">
    <property type="entry name" value="NUDIX_hydrolase-like_dom_sf"/>
</dbReference>
<dbReference type="Proteomes" id="UP000518315">
    <property type="component" value="Unassembled WGS sequence"/>
</dbReference>
<accession>A0A427N4N6</accession>
<dbReference type="Pfam" id="PF00293">
    <property type="entry name" value="NUDIX"/>
    <property type="match status" value="1"/>
</dbReference>
<evidence type="ECO:0000313" key="4">
    <source>
        <dbReference type="EMBL" id="MBB3133822.1"/>
    </source>
</evidence>
<dbReference type="EMBL" id="JACHXH010000004">
    <property type="protein sequence ID" value="MBB3133822.1"/>
    <property type="molecule type" value="Genomic_DNA"/>
</dbReference>
<protein>
    <submittedName>
        <fullName evidence="4">8-oxo-dGTP pyrophosphatase MutT (NUDIX family)</fullName>
    </submittedName>
    <submittedName>
        <fullName evidence="5">NUDIX domain-containing protein</fullName>
    </submittedName>
</protein>
<organism evidence="5 6">
    <name type="scientific">Rhizobium pisi</name>
    <dbReference type="NCBI Taxonomy" id="574561"/>
    <lineage>
        <taxon>Bacteria</taxon>
        <taxon>Pseudomonadati</taxon>
        <taxon>Pseudomonadota</taxon>
        <taxon>Alphaproteobacteria</taxon>
        <taxon>Hyphomicrobiales</taxon>
        <taxon>Rhizobiaceae</taxon>
        <taxon>Rhizobium/Agrobacterium group</taxon>
        <taxon>Rhizobium</taxon>
    </lineage>
</organism>
<keyword evidence="7" id="KW-1185">Reference proteome</keyword>